<evidence type="ECO:0000256" key="2">
    <source>
        <dbReference type="ARBA" id="ARBA00023239"/>
    </source>
</evidence>
<reference evidence="5" key="1">
    <citation type="journal article" date="2019" name="Int. J. Syst. Evol. Microbiol.">
        <title>The Global Catalogue of Microorganisms (GCM) 10K type strain sequencing project: providing services to taxonomists for standard genome sequencing and annotation.</title>
        <authorList>
            <consortium name="The Broad Institute Genomics Platform"/>
            <consortium name="The Broad Institute Genome Sequencing Center for Infectious Disease"/>
            <person name="Wu L."/>
            <person name="Ma J."/>
        </authorList>
    </citation>
    <scope>NUCLEOTIDE SEQUENCE [LARGE SCALE GENOMIC DNA]</scope>
    <source>
        <strain evidence="5">JCM 17804</strain>
    </source>
</reference>
<proteinExistence type="predicted"/>
<dbReference type="EMBL" id="BAABGJ010000080">
    <property type="protein sequence ID" value="GAA4355434.1"/>
    <property type="molecule type" value="Genomic_DNA"/>
</dbReference>
<name>A0ABP8IBJ3_9BURK</name>
<keyword evidence="1" id="KW-0479">Metal-binding</keyword>
<comment type="caution">
    <text evidence="4">The sequence shown here is derived from an EMBL/GenBank/DDBJ whole genome shotgun (WGS) entry which is preliminary data.</text>
</comment>
<organism evidence="4 5">
    <name type="scientific">Variovorax defluvii</name>
    <dbReference type="NCBI Taxonomy" id="913761"/>
    <lineage>
        <taxon>Bacteria</taxon>
        <taxon>Pseudomonadati</taxon>
        <taxon>Pseudomonadota</taxon>
        <taxon>Betaproteobacteria</taxon>
        <taxon>Burkholderiales</taxon>
        <taxon>Comamonadaceae</taxon>
        <taxon>Variovorax</taxon>
    </lineage>
</organism>
<gene>
    <name evidence="4" type="primary">fucA</name>
    <name evidence="4" type="ORF">GCM10023165_47550</name>
</gene>
<dbReference type="PANTHER" id="PTHR22789">
    <property type="entry name" value="FUCULOSE PHOSPHATE ALDOLASE"/>
    <property type="match status" value="1"/>
</dbReference>
<evidence type="ECO:0000313" key="4">
    <source>
        <dbReference type="EMBL" id="GAA4355434.1"/>
    </source>
</evidence>
<keyword evidence="2" id="KW-0456">Lyase</keyword>
<evidence type="ECO:0000256" key="1">
    <source>
        <dbReference type="ARBA" id="ARBA00022723"/>
    </source>
</evidence>
<protein>
    <submittedName>
        <fullName evidence="4">L-fuculose-phosphate aldolase</fullName>
    </submittedName>
</protein>
<dbReference type="InterPro" id="IPR001303">
    <property type="entry name" value="Aldolase_II/adducin_N"/>
</dbReference>
<dbReference type="Gene3D" id="3.40.225.10">
    <property type="entry name" value="Class II aldolase/adducin N-terminal domain"/>
    <property type="match status" value="1"/>
</dbReference>
<accession>A0ABP8IBJ3</accession>
<evidence type="ECO:0000259" key="3">
    <source>
        <dbReference type="SMART" id="SM01007"/>
    </source>
</evidence>
<dbReference type="SUPFAM" id="SSF53639">
    <property type="entry name" value="AraD/HMP-PK domain-like"/>
    <property type="match status" value="1"/>
</dbReference>
<keyword evidence="5" id="KW-1185">Reference proteome</keyword>
<dbReference type="PANTHER" id="PTHR22789:SF0">
    <property type="entry name" value="3-OXO-TETRONATE 4-PHOSPHATE DECARBOXYLASE-RELATED"/>
    <property type="match status" value="1"/>
</dbReference>
<evidence type="ECO:0000313" key="5">
    <source>
        <dbReference type="Proteomes" id="UP001500975"/>
    </source>
</evidence>
<dbReference type="SMART" id="SM01007">
    <property type="entry name" value="Aldolase_II"/>
    <property type="match status" value="1"/>
</dbReference>
<feature type="domain" description="Class II aldolase/adducin N-terminal" evidence="3">
    <location>
        <begin position="21"/>
        <end position="196"/>
    </location>
</feature>
<dbReference type="Proteomes" id="UP001500975">
    <property type="component" value="Unassembled WGS sequence"/>
</dbReference>
<dbReference type="InterPro" id="IPR050197">
    <property type="entry name" value="Aldolase_class_II_sugar_metab"/>
</dbReference>
<dbReference type="Pfam" id="PF00596">
    <property type="entry name" value="Aldolase_II"/>
    <property type="match status" value="1"/>
</dbReference>
<sequence length="230" mass="25163">MNALQEMNETSEFCDEASLRAQALAAVRRLDALGLNRGSTGNLSVRHEDGCLITPTGMGADDMKAQDFVRVGENGRTFEGRWHPSSEWPLHTAIYRARPEVQAVVHTHSVHATALACLERPLPPFHYMVAVAGGDDVPCVPYHLFGSPELSEAVVDGLQARDACLMAHHGLVTAGRSIAHAMKLAVEIESLCHTWLQMLAVQPEPPLLSAAQMAAVRERFKHYGRARRQG</sequence>
<dbReference type="RefSeq" id="WP_345541078.1">
    <property type="nucleotide sequence ID" value="NZ_BAABGJ010000080.1"/>
</dbReference>
<dbReference type="InterPro" id="IPR036409">
    <property type="entry name" value="Aldolase_II/adducin_N_sf"/>
</dbReference>